<feature type="compositionally biased region" description="Low complexity" evidence="1">
    <location>
        <begin position="242"/>
        <end position="254"/>
    </location>
</feature>
<sequence>MSWMTPQQFQAWTTARPSQPSGWQGHWPPRAPPGPPPPPQGVDPRRWNGGQWHFNPMYRSVAPTVQSTAWAVHPGWGDVRYPSTRNPYTKQGRSDYWDTALLDNPLGLEGMDIRTDEPTFGPPRPAEEAPQTPWIWAPRSLSKSPERRERAEEPRDGHGVRDPQNSQSTQRQDRMQDQPRQRTQTQPAPVSSTRQASNSDSSRHPYNIYSNASSASQSEKKESWPRSDQVPSSAPAMISNYSQHSQQAQALASRRSNEFRHQHSHSQDVERDIRNASNSNSSELRRSGEHNSEDKSAFSSHQQLQPTFSPNIVRTPNHYVSSTVSSASAAAAAVASSKTPASSTTHTPASSRRPSGDEDVDDPSPPRTHTHGPIYAPTTPSRLNTNGRTSSSQSRTPIRQSSAPSTVSSSSTSLTTFTPLHNFSDEPASLLSPILSGTPSRGSGSSESLSRSRTSPNIGSGGPSPTRDREVSRSQTYPLISSNGPVTSSAPFPPIPEERERTPAYGSSSSSTNSRTPRPSPSRVTAPYAERSIAPKENGTSPYTSSHSREHSTSYTSSRTQEPSAAYSSASQRDRSTSHNIKSTSPYRHGTEPAPPVRKSSSDGSNGRTVSRSHTYPTLDAGPSNYSSSNATSSRIGVSPLPSPNRSRSRTSSPVRSNSLRNPLPAPPMPSPFALSLTNSVSASAAAAAQSQSHSSHAPLSRSHTQPALGSSQSSYYSSQSATPTYSSSQSMPPLVQPSYPPTQSSTAYTSSRAALPTHTSQPSQSSYSSSQTTQSSRSPSHVSQPSYSSNHTHQPPQPSQHGSYPSGSSAQQPSQPQAVYSSASQAASVSRRARDTSPNPPKTEARVVRYGYWNRRGDHLLIIPRTGRAGSPRELKYIVYAPRTQANPPELSHYPSPTEGFMDDQGRTVKYDPSIPELPESLPLHGEEPARPSLSIFNNSLVRIT</sequence>
<feature type="compositionally biased region" description="Polar residues" evidence="1">
    <location>
        <begin position="188"/>
        <end position="200"/>
    </location>
</feature>
<gene>
    <name evidence="2" type="ORF">GFSPODELE1_LOCUS7166</name>
</gene>
<reference evidence="3" key="1">
    <citation type="submission" date="2024-04" db="EMBL/GenBank/DDBJ databases">
        <authorList>
            <person name="Shaw F."/>
            <person name="Minotto A."/>
        </authorList>
    </citation>
    <scope>NUCLEOTIDE SEQUENCE [LARGE SCALE GENOMIC DNA]</scope>
</reference>
<feature type="region of interest" description="Disordered" evidence="1">
    <location>
        <begin position="74"/>
        <end position="845"/>
    </location>
</feature>
<feature type="compositionally biased region" description="Basic and acidic residues" evidence="1">
    <location>
        <begin position="171"/>
        <end position="180"/>
    </location>
</feature>
<keyword evidence="3" id="KW-1185">Reference proteome</keyword>
<dbReference type="Proteomes" id="UP001497453">
    <property type="component" value="Chromosome 5"/>
</dbReference>
<proteinExistence type="predicted"/>
<feature type="compositionally biased region" description="Pro residues" evidence="1">
    <location>
        <begin position="29"/>
        <end position="41"/>
    </location>
</feature>
<feature type="compositionally biased region" description="Basic and acidic residues" evidence="1">
    <location>
        <begin position="144"/>
        <end position="161"/>
    </location>
</feature>
<feature type="region of interest" description="Disordered" evidence="1">
    <location>
        <begin position="1"/>
        <end position="50"/>
    </location>
</feature>
<feature type="compositionally biased region" description="Polar residues" evidence="1">
    <location>
        <begin position="473"/>
        <end position="490"/>
    </location>
</feature>
<feature type="compositionally biased region" description="Low complexity" evidence="1">
    <location>
        <begin position="401"/>
        <end position="418"/>
    </location>
</feature>
<feature type="compositionally biased region" description="Low complexity" evidence="1">
    <location>
        <begin position="624"/>
        <end position="660"/>
    </location>
</feature>
<accession>A0ABP1DPR5</accession>
<feature type="compositionally biased region" description="Basic and acidic residues" evidence="1">
    <location>
        <begin position="255"/>
        <end position="274"/>
    </location>
</feature>
<feature type="compositionally biased region" description="Polar residues" evidence="1">
    <location>
        <begin position="378"/>
        <end position="400"/>
    </location>
</feature>
<feature type="compositionally biased region" description="Polar residues" evidence="1">
    <location>
        <begin position="553"/>
        <end position="571"/>
    </location>
</feature>
<organism evidence="2 3">
    <name type="scientific">Somion occarium</name>
    <dbReference type="NCBI Taxonomy" id="3059160"/>
    <lineage>
        <taxon>Eukaryota</taxon>
        <taxon>Fungi</taxon>
        <taxon>Dikarya</taxon>
        <taxon>Basidiomycota</taxon>
        <taxon>Agaricomycotina</taxon>
        <taxon>Agaricomycetes</taxon>
        <taxon>Polyporales</taxon>
        <taxon>Cerrenaceae</taxon>
        <taxon>Somion</taxon>
    </lineage>
</organism>
<name>A0ABP1DPR5_9APHY</name>
<feature type="compositionally biased region" description="Low complexity" evidence="1">
    <location>
        <begin position="320"/>
        <end position="353"/>
    </location>
</feature>
<evidence type="ECO:0000256" key="1">
    <source>
        <dbReference type="SAM" id="MobiDB-lite"/>
    </source>
</evidence>
<feature type="compositionally biased region" description="Low complexity" evidence="1">
    <location>
        <begin position="803"/>
        <end position="831"/>
    </location>
</feature>
<feature type="compositionally biased region" description="Low complexity" evidence="1">
    <location>
        <begin position="757"/>
        <end position="790"/>
    </location>
</feature>
<protein>
    <submittedName>
        <fullName evidence="2">Uncharacterized protein</fullName>
    </submittedName>
</protein>
<feature type="compositionally biased region" description="Low complexity" evidence="1">
    <location>
        <begin position="711"/>
        <end position="731"/>
    </location>
</feature>
<feature type="compositionally biased region" description="Low complexity" evidence="1">
    <location>
        <begin position="435"/>
        <end position="456"/>
    </location>
</feature>
<feature type="compositionally biased region" description="Low complexity" evidence="1">
    <location>
        <begin position="672"/>
        <end position="704"/>
    </location>
</feature>
<evidence type="ECO:0000313" key="2">
    <source>
        <dbReference type="EMBL" id="CAL1709048.1"/>
    </source>
</evidence>
<feature type="compositionally biased region" description="Polar residues" evidence="1">
    <location>
        <begin position="742"/>
        <end position="753"/>
    </location>
</feature>
<feature type="compositionally biased region" description="Polar residues" evidence="1">
    <location>
        <begin position="1"/>
        <end position="22"/>
    </location>
</feature>
<feature type="compositionally biased region" description="Polar residues" evidence="1">
    <location>
        <begin position="297"/>
        <end position="314"/>
    </location>
</feature>
<feature type="compositionally biased region" description="Polar residues" evidence="1">
    <location>
        <begin position="602"/>
        <end position="616"/>
    </location>
</feature>
<feature type="compositionally biased region" description="Low complexity" evidence="1">
    <location>
        <begin position="507"/>
        <end position="525"/>
    </location>
</feature>
<evidence type="ECO:0000313" key="3">
    <source>
        <dbReference type="Proteomes" id="UP001497453"/>
    </source>
</evidence>
<dbReference type="EMBL" id="OZ037948">
    <property type="protein sequence ID" value="CAL1709048.1"/>
    <property type="molecule type" value="Genomic_DNA"/>
</dbReference>
<feature type="compositionally biased region" description="Basic and acidic residues" evidence="1">
    <location>
        <begin position="283"/>
        <end position="296"/>
    </location>
</feature>